<organism evidence="1 2">
    <name type="scientific">Helicobacter pylori</name>
    <name type="common">Campylobacter pylori</name>
    <dbReference type="NCBI Taxonomy" id="210"/>
    <lineage>
        <taxon>Bacteria</taxon>
        <taxon>Pseudomonadati</taxon>
        <taxon>Campylobacterota</taxon>
        <taxon>Epsilonproteobacteria</taxon>
        <taxon>Campylobacterales</taxon>
        <taxon>Helicobacteraceae</taxon>
        <taxon>Helicobacter</taxon>
    </lineage>
</organism>
<evidence type="ECO:0000313" key="2">
    <source>
        <dbReference type="Proteomes" id="UP000198366"/>
    </source>
</evidence>
<dbReference type="EMBL" id="LT837687">
    <property type="protein sequence ID" value="SMA53188.1"/>
    <property type="molecule type" value="Genomic_DNA"/>
</dbReference>
<dbReference type="Proteomes" id="UP000198366">
    <property type="component" value="Chromosome I"/>
</dbReference>
<dbReference type="AlphaFoldDB" id="A0A238GWM9"/>
<evidence type="ECO:0000313" key="1">
    <source>
        <dbReference type="EMBL" id="SMA53188.1"/>
    </source>
</evidence>
<proteinExistence type="predicted"/>
<sequence length="50" mass="5650">MTQEDFKQAVENIENKHQVKLILEASGCKSFYPTCDNDTCKIDAPECEKG</sequence>
<gene>
    <name evidence="1" type="ORF">BCM300_01219</name>
</gene>
<accession>A0A238GWM9</accession>
<name>A0A238GWM9_HELPX</name>
<reference evidence="1 2" key="1">
    <citation type="submission" date="2016-12" db="EMBL/GenBank/DDBJ databases">
        <authorList>
            <person name="Song W.-J."/>
            <person name="Kurnit D.M."/>
        </authorList>
    </citation>
    <scope>NUCLEOTIDE SEQUENCE [LARGE SCALE GENOMIC DNA]</scope>
    <source>
        <strain evidence="1">BCM-300</strain>
    </source>
</reference>
<dbReference type="RefSeq" id="WP_164501606.1">
    <property type="nucleotide sequence ID" value="NZ_LT635459.1"/>
</dbReference>
<protein>
    <submittedName>
        <fullName evidence="1">Uncharacterized protein</fullName>
    </submittedName>
</protein>